<accession>A0A7S2XAY1</accession>
<organism evidence="2">
    <name type="scientific">Lotharella oceanica</name>
    <dbReference type="NCBI Taxonomy" id="641309"/>
    <lineage>
        <taxon>Eukaryota</taxon>
        <taxon>Sar</taxon>
        <taxon>Rhizaria</taxon>
        <taxon>Cercozoa</taxon>
        <taxon>Chlorarachniophyceae</taxon>
        <taxon>Lotharella</taxon>
    </lineage>
</organism>
<feature type="region of interest" description="Disordered" evidence="1">
    <location>
        <begin position="55"/>
        <end position="81"/>
    </location>
</feature>
<sequence length="101" mass="11320">MHWNEMQQQCSIDFGDGTARLEEPAGEKTADDESDRKFGNTVLEVLEKKILCGDATRSADDRHQPEHEQRPGSGSSLSIDDDSLHECFTIDDDLDLDDILI</sequence>
<evidence type="ECO:0000256" key="1">
    <source>
        <dbReference type="SAM" id="MobiDB-lite"/>
    </source>
</evidence>
<evidence type="ECO:0000313" key="3">
    <source>
        <dbReference type="EMBL" id="CAD9761658.1"/>
    </source>
</evidence>
<reference evidence="2" key="1">
    <citation type="submission" date="2021-01" db="EMBL/GenBank/DDBJ databases">
        <authorList>
            <person name="Corre E."/>
            <person name="Pelletier E."/>
            <person name="Niang G."/>
            <person name="Scheremetjew M."/>
            <person name="Finn R."/>
            <person name="Kale V."/>
            <person name="Holt S."/>
            <person name="Cochrane G."/>
            <person name="Meng A."/>
            <person name="Brown T."/>
            <person name="Cohen L."/>
        </authorList>
    </citation>
    <scope>NUCLEOTIDE SEQUENCE</scope>
    <source>
        <strain evidence="2">CCMP622</strain>
    </source>
</reference>
<proteinExistence type="predicted"/>
<feature type="compositionally biased region" description="Basic and acidic residues" evidence="1">
    <location>
        <begin position="19"/>
        <end position="37"/>
    </location>
</feature>
<evidence type="ECO:0000313" key="2">
    <source>
        <dbReference type="EMBL" id="CAD9761656.1"/>
    </source>
</evidence>
<feature type="compositionally biased region" description="Basic and acidic residues" evidence="1">
    <location>
        <begin position="55"/>
        <end position="70"/>
    </location>
</feature>
<dbReference type="EMBL" id="HBHP01014020">
    <property type="protein sequence ID" value="CAD9761656.1"/>
    <property type="molecule type" value="Transcribed_RNA"/>
</dbReference>
<name>A0A7S2XAY1_9EUKA</name>
<protein>
    <submittedName>
        <fullName evidence="2">Uncharacterized protein</fullName>
    </submittedName>
</protein>
<feature type="compositionally biased region" description="Polar residues" evidence="1">
    <location>
        <begin position="1"/>
        <end position="11"/>
    </location>
</feature>
<dbReference type="EMBL" id="HBHP01014021">
    <property type="protein sequence ID" value="CAD9761658.1"/>
    <property type="molecule type" value="Transcribed_RNA"/>
</dbReference>
<feature type="region of interest" description="Disordered" evidence="1">
    <location>
        <begin position="1"/>
        <end position="37"/>
    </location>
</feature>
<dbReference type="AlphaFoldDB" id="A0A7S2XAY1"/>
<gene>
    <name evidence="2" type="ORF">LSP00402_LOCUS8780</name>
    <name evidence="3" type="ORF">LSP00402_LOCUS8781</name>
</gene>